<proteinExistence type="predicted"/>
<protein>
    <submittedName>
        <fullName evidence="1">Uncharacterized protein</fullName>
    </submittedName>
</protein>
<gene>
    <name evidence="1" type="ORF">LEP1GSC131_0890</name>
</gene>
<name>A0A828XZD7_9LEPT</name>
<accession>A0A828XZD7</accession>
<dbReference type="EMBL" id="AKWH02000020">
    <property type="protein sequence ID" value="EKO52621.1"/>
    <property type="molecule type" value="Genomic_DNA"/>
</dbReference>
<dbReference type="AlphaFoldDB" id="A0A828XZD7"/>
<comment type="caution">
    <text evidence="1">The sequence shown here is derived from an EMBL/GenBank/DDBJ whole genome shotgun (WGS) entry which is preliminary data.</text>
</comment>
<reference evidence="1" key="1">
    <citation type="submission" date="2012-10" db="EMBL/GenBank/DDBJ databases">
        <authorList>
            <person name="Harkins D.M."/>
            <person name="Durkin A.S."/>
            <person name="Brinkac L.M."/>
            <person name="Selengut J.D."/>
            <person name="Sanka R."/>
            <person name="DePew J."/>
            <person name="Purushe J."/>
            <person name="Picardeau M."/>
            <person name="Werts C."/>
            <person name="Goarant C."/>
            <person name="Vinetz J.M."/>
            <person name="Sutton G.G."/>
            <person name="Nelson W.C."/>
            <person name="Fouts D.E."/>
        </authorList>
    </citation>
    <scope>NUCLEOTIDE SEQUENCE [LARGE SCALE GENOMIC DNA]</scope>
    <source>
        <strain evidence="1">200802841</strain>
    </source>
</reference>
<organism evidence="1 2">
    <name type="scientific">Leptospira kirschneri str. 200802841</name>
    <dbReference type="NCBI Taxonomy" id="1193047"/>
    <lineage>
        <taxon>Bacteria</taxon>
        <taxon>Pseudomonadati</taxon>
        <taxon>Spirochaetota</taxon>
        <taxon>Spirochaetia</taxon>
        <taxon>Leptospirales</taxon>
        <taxon>Leptospiraceae</taxon>
        <taxon>Leptospira</taxon>
    </lineage>
</organism>
<evidence type="ECO:0000313" key="2">
    <source>
        <dbReference type="Proteomes" id="UP000006339"/>
    </source>
</evidence>
<sequence length="43" mass="5083">MVCLKRERYLLRIIILLVHSEQGGVENRNPLERPIDLIALREL</sequence>
<keyword evidence="2" id="KW-1185">Reference proteome</keyword>
<dbReference type="Proteomes" id="UP000006339">
    <property type="component" value="Unassembled WGS sequence"/>
</dbReference>
<evidence type="ECO:0000313" key="1">
    <source>
        <dbReference type="EMBL" id="EKO52621.1"/>
    </source>
</evidence>